<feature type="region of interest" description="Disordered" evidence="1">
    <location>
        <begin position="20"/>
        <end position="56"/>
    </location>
</feature>
<sequence length="96" mass="10809">MILVALLCVAHVPGAALAVPRDNHRPPYSMSQVTSKNTLDPEKLRKNKSQLSEQRLAKRKHIVSQVKLHYGIMSAYLNLSLTRGRLNTCLHEHSNL</sequence>
<dbReference type="AlphaFoldDB" id="A0A2W1BPF1"/>
<feature type="chain" id="PRO_5015925331" evidence="2">
    <location>
        <begin position="19"/>
        <end position="96"/>
    </location>
</feature>
<evidence type="ECO:0000256" key="2">
    <source>
        <dbReference type="SAM" id="SignalP"/>
    </source>
</evidence>
<evidence type="ECO:0000313" key="4">
    <source>
        <dbReference type="Proteomes" id="UP000249218"/>
    </source>
</evidence>
<proteinExistence type="predicted"/>
<accession>A0A2W1BPF1</accession>
<evidence type="ECO:0000313" key="3">
    <source>
        <dbReference type="EMBL" id="PZC76161.1"/>
    </source>
</evidence>
<feature type="compositionally biased region" description="Polar residues" evidence="1">
    <location>
        <begin position="29"/>
        <end position="38"/>
    </location>
</feature>
<protein>
    <submittedName>
        <fullName evidence="3">Uncharacterized protein</fullName>
    </submittedName>
</protein>
<keyword evidence="2" id="KW-0732">Signal</keyword>
<dbReference type="EMBL" id="KZ149967">
    <property type="protein sequence ID" value="PZC76161.1"/>
    <property type="molecule type" value="Genomic_DNA"/>
</dbReference>
<dbReference type="Proteomes" id="UP000249218">
    <property type="component" value="Unassembled WGS sequence"/>
</dbReference>
<name>A0A2W1BPF1_HELAM</name>
<keyword evidence="4" id="KW-1185">Reference proteome</keyword>
<gene>
    <name evidence="3" type="primary">HaOG204937</name>
    <name evidence="3" type="ORF">B5X24_HaOG204937</name>
</gene>
<evidence type="ECO:0000256" key="1">
    <source>
        <dbReference type="SAM" id="MobiDB-lite"/>
    </source>
</evidence>
<reference evidence="3 4" key="1">
    <citation type="journal article" date="2017" name="BMC Biol.">
        <title>Genomic innovations, transcriptional plasticity and gene loss underlying the evolution and divergence of two highly polyphagous and invasive Helicoverpa pest species.</title>
        <authorList>
            <person name="Pearce S.L."/>
            <person name="Clarke D.F."/>
            <person name="East P.D."/>
            <person name="Elfekih S."/>
            <person name="Gordon K.H."/>
            <person name="Jermiin L.S."/>
            <person name="McGaughran A."/>
            <person name="Oakeshott J.G."/>
            <person name="Papanikolaou A."/>
            <person name="Perera O.P."/>
            <person name="Rane R.V."/>
            <person name="Richards S."/>
            <person name="Tay W.T."/>
            <person name="Walsh T.K."/>
            <person name="Anderson A."/>
            <person name="Anderson C.J."/>
            <person name="Asgari S."/>
            <person name="Board P.G."/>
            <person name="Bretschneider A."/>
            <person name="Campbell P.M."/>
            <person name="Chertemps T."/>
            <person name="Christeller J.T."/>
            <person name="Coppin C.W."/>
            <person name="Downes S.J."/>
            <person name="Duan G."/>
            <person name="Farnsworth C.A."/>
            <person name="Good R.T."/>
            <person name="Han L.B."/>
            <person name="Han Y.C."/>
            <person name="Hatje K."/>
            <person name="Horne I."/>
            <person name="Huang Y.P."/>
            <person name="Hughes D.S."/>
            <person name="Jacquin-Joly E."/>
            <person name="James W."/>
            <person name="Jhangiani S."/>
            <person name="Kollmar M."/>
            <person name="Kuwar S.S."/>
            <person name="Li S."/>
            <person name="Liu N.Y."/>
            <person name="Maibeche M.T."/>
            <person name="Miller J.R."/>
            <person name="Montagne N."/>
            <person name="Perry T."/>
            <person name="Qu J."/>
            <person name="Song S.V."/>
            <person name="Sutton G.G."/>
            <person name="Vogel H."/>
            <person name="Walenz B.P."/>
            <person name="Xu W."/>
            <person name="Zhang H.J."/>
            <person name="Zou Z."/>
            <person name="Batterham P."/>
            <person name="Edwards O.R."/>
            <person name="Feyereisen R."/>
            <person name="Gibbs R.A."/>
            <person name="Heckel D.G."/>
            <person name="McGrath A."/>
            <person name="Robin C."/>
            <person name="Scherer S.E."/>
            <person name="Worley K.C."/>
            <person name="Wu Y.D."/>
        </authorList>
    </citation>
    <scope>NUCLEOTIDE SEQUENCE [LARGE SCALE GENOMIC DNA]</scope>
    <source>
        <strain evidence="3">Harm_GR_Male_#8</strain>
        <tissue evidence="3">Whole organism</tissue>
    </source>
</reference>
<organism evidence="3 4">
    <name type="scientific">Helicoverpa armigera</name>
    <name type="common">Cotton bollworm</name>
    <name type="synonym">Heliothis armigera</name>
    <dbReference type="NCBI Taxonomy" id="29058"/>
    <lineage>
        <taxon>Eukaryota</taxon>
        <taxon>Metazoa</taxon>
        <taxon>Ecdysozoa</taxon>
        <taxon>Arthropoda</taxon>
        <taxon>Hexapoda</taxon>
        <taxon>Insecta</taxon>
        <taxon>Pterygota</taxon>
        <taxon>Neoptera</taxon>
        <taxon>Endopterygota</taxon>
        <taxon>Lepidoptera</taxon>
        <taxon>Glossata</taxon>
        <taxon>Ditrysia</taxon>
        <taxon>Noctuoidea</taxon>
        <taxon>Noctuidae</taxon>
        <taxon>Heliothinae</taxon>
        <taxon>Helicoverpa</taxon>
    </lineage>
</organism>
<feature type="signal peptide" evidence="2">
    <location>
        <begin position="1"/>
        <end position="18"/>
    </location>
</feature>